<protein>
    <recommendedName>
        <fullName evidence="3">DUF4304 domain-containing protein</fullName>
    </recommendedName>
</protein>
<gene>
    <name evidence="1" type="ORF">BHQ21_25955</name>
</gene>
<dbReference type="RefSeq" id="WP_069403120.1">
    <property type="nucleotide sequence ID" value="NZ_JACKTB010000008.1"/>
</dbReference>
<dbReference type="STRING" id="243061.AWC25_03765"/>
<dbReference type="AlphaFoldDB" id="A0A1E3S842"/>
<proteinExistence type="predicted"/>
<organism evidence="1 2">
    <name type="scientific">Mycobacterium sherrisii</name>
    <dbReference type="NCBI Taxonomy" id="243061"/>
    <lineage>
        <taxon>Bacteria</taxon>
        <taxon>Bacillati</taxon>
        <taxon>Actinomycetota</taxon>
        <taxon>Actinomycetes</taxon>
        <taxon>Mycobacteriales</taxon>
        <taxon>Mycobacteriaceae</taxon>
        <taxon>Mycobacterium</taxon>
        <taxon>Mycobacterium simiae complex</taxon>
    </lineage>
</organism>
<evidence type="ECO:0000313" key="2">
    <source>
        <dbReference type="Proteomes" id="UP000094224"/>
    </source>
</evidence>
<sequence length="145" mass="16673">MQEFLTKVRRIVEPLLSELGFQVDEFDADVDDWGRTGAVVYFRSVDCKIQNYDSSREGSINCMIAPLHALNVFGPHDQSGMWQYLPRFGLRQGVPLDAVRETALPDFPTTDQFLESVRGRIERYFPIAHAGILQMRGAEYWHPRP</sequence>
<reference evidence="2" key="1">
    <citation type="submission" date="2016-09" db="EMBL/GenBank/DDBJ databases">
        <authorList>
            <person name="Greninger A.L."/>
            <person name="Jerome K.R."/>
            <person name="Mcnair B."/>
            <person name="Wallis C."/>
            <person name="Fang F."/>
        </authorList>
    </citation>
    <scope>NUCLEOTIDE SEQUENCE [LARGE SCALE GENOMIC DNA]</scope>
    <source>
        <strain evidence="2">BC1_M4</strain>
    </source>
</reference>
<accession>A0A1E3S842</accession>
<name>A0A1E3S842_9MYCO</name>
<dbReference type="EMBL" id="MIHC01000099">
    <property type="protein sequence ID" value="ODQ98333.1"/>
    <property type="molecule type" value="Genomic_DNA"/>
</dbReference>
<keyword evidence="2" id="KW-1185">Reference proteome</keyword>
<dbReference type="OrthoDB" id="4730718at2"/>
<evidence type="ECO:0000313" key="1">
    <source>
        <dbReference type="EMBL" id="ODQ98333.1"/>
    </source>
</evidence>
<comment type="caution">
    <text evidence="1">The sequence shown here is derived from an EMBL/GenBank/DDBJ whole genome shotgun (WGS) entry which is preliminary data.</text>
</comment>
<evidence type="ECO:0008006" key="3">
    <source>
        <dbReference type="Google" id="ProtNLM"/>
    </source>
</evidence>
<dbReference type="Proteomes" id="UP000094224">
    <property type="component" value="Unassembled WGS sequence"/>
</dbReference>